<evidence type="ECO:0000256" key="1">
    <source>
        <dbReference type="SAM" id="Phobius"/>
    </source>
</evidence>
<keyword evidence="1" id="KW-1133">Transmembrane helix</keyword>
<feature type="transmembrane region" description="Helical" evidence="1">
    <location>
        <begin position="12"/>
        <end position="30"/>
    </location>
</feature>
<evidence type="ECO:0000313" key="3">
    <source>
        <dbReference type="EMBL" id="BAE35382.1"/>
    </source>
</evidence>
<reference evidence="2" key="5">
    <citation type="journal article" date="2001" name="Nature">
        <title>Functional annotation of a full-length mouse cDNA collection.</title>
        <authorList>
            <consortium name="The RIKEN Genome Exploration Research Group Phase II Team and the FANTOM Consortium"/>
        </authorList>
    </citation>
    <scope>NUCLEOTIDE SEQUENCE</scope>
    <source>
        <strain evidence="2">C57BL/6J</strain>
        <tissue evidence="2">Stomach</tissue>
    </source>
</reference>
<organism evidence="2">
    <name type="scientific">Mus musculus</name>
    <name type="common">Mouse</name>
    <dbReference type="NCBI Taxonomy" id="10090"/>
    <lineage>
        <taxon>Eukaryota</taxon>
        <taxon>Metazoa</taxon>
        <taxon>Chordata</taxon>
        <taxon>Craniata</taxon>
        <taxon>Vertebrata</taxon>
        <taxon>Euteleostomi</taxon>
        <taxon>Mammalia</taxon>
        <taxon>Eutheria</taxon>
        <taxon>Euarchontoglires</taxon>
        <taxon>Glires</taxon>
        <taxon>Rodentia</taxon>
        <taxon>Myomorpha</taxon>
        <taxon>Muroidea</taxon>
        <taxon>Muridae</taxon>
        <taxon>Murinae</taxon>
        <taxon>Mus</taxon>
        <taxon>Mus</taxon>
    </lineage>
</organism>
<dbReference type="EMBL" id="AK159802">
    <property type="protein sequence ID" value="BAE35382.1"/>
    <property type="molecule type" value="mRNA"/>
</dbReference>
<name>Q9D7Q6_MOUSE</name>
<keyword evidence="1" id="KW-0812">Transmembrane</keyword>
<reference evidence="2" key="6">
    <citation type="journal article" date="2002" name="Nature">
        <title>Analysis of the mouse transcriptome based on functional annotation of 60,770 full-length cDNAs.</title>
        <authorList>
            <consortium name="The FANTOM Consortium and the RIKEN Genome Exploration Research Group Phase I and II Team"/>
        </authorList>
    </citation>
    <scope>NUCLEOTIDE SEQUENCE</scope>
    <source>
        <strain evidence="2">C57BL/6J</strain>
        <tissue evidence="2">Stomach</tissue>
    </source>
</reference>
<dbReference type="MGI" id="MGI:1914262">
    <property type="gene designation" value="Tm9sf3"/>
</dbReference>
<reference evidence="2" key="4">
    <citation type="submission" date="2000-07" db="EMBL/GenBank/DDBJ databases">
        <authorList>
            <person name="Adachi J."/>
            <person name="Aizawa K."/>
            <person name="Akahira S."/>
            <person name="Akimura T."/>
            <person name="Arai A."/>
            <person name="Aono H."/>
            <person name="Arakawa T."/>
            <person name="Bono H."/>
            <person name="Carninci P."/>
            <person name="Fukuda S."/>
            <person name="Fukunishi Y."/>
            <person name="Furuno M."/>
            <person name="Hanagaki T."/>
            <person name="Hara A."/>
            <person name="Hayatsu N."/>
            <person name="Hiramoto K."/>
            <person name="Hiraoka T."/>
            <person name="Hori F."/>
            <person name="Imotani K."/>
            <person name="Ishii Y."/>
            <person name="Itoh M."/>
            <person name="Izawa M."/>
            <person name="Kasukawa T."/>
            <person name="Kato H."/>
            <person name="Kawai J."/>
            <person name="Kojima Y."/>
            <person name="Konno H."/>
            <person name="Kouda M."/>
            <person name="Koya S."/>
            <person name="Kurihara C."/>
            <person name="Matsuyama T."/>
            <person name="Miyazaki A."/>
            <person name="Nishi K."/>
            <person name="Nomura K."/>
            <person name="Numazaki R."/>
            <person name="Ohno M."/>
            <person name="Okazaki Y."/>
            <person name="Okido T."/>
            <person name="Owa C."/>
            <person name="Saito H."/>
            <person name="Saito R."/>
            <person name="Sakai C."/>
            <person name="Sakai K."/>
            <person name="Sano H."/>
            <person name="Sasaki D."/>
            <person name="Shibata K."/>
            <person name="Shibata Y."/>
            <person name="Shinagawa A."/>
            <person name="Shiraki T."/>
            <person name="Sogabe Y."/>
            <person name="Suzuki H."/>
            <person name="Tagami M."/>
            <person name="Tagawa A."/>
            <person name="Takahashi F."/>
            <person name="Tanaka T."/>
            <person name="Tejima Y."/>
            <person name="Toya T."/>
            <person name="Yamamura T."/>
            <person name="Yasunishi A."/>
            <person name="Yoshida K."/>
            <person name="Yoshino M."/>
            <person name="Muramatsu M."/>
            <person name="Hayashizaki Y."/>
        </authorList>
    </citation>
    <scope>NUCLEOTIDE SEQUENCE</scope>
    <source>
        <strain evidence="2">C57BL/6J</strain>
        <tissue evidence="2">Stomach</tissue>
    </source>
</reference>
<reference evidence="2" key="8">
    <citation type="journal article" date="2005" name="Science">
        <title>The Transcriptional Landscape of the Mammalian Genome.</title>
        <authorList>
            <consortium name="The FANTOM Consortium"/>
            <consortium name="Riken Genome Exploration Research Group and Genome Science Group (Genome Network Project Core Group)"/>
        </authorList>
    </citation>
    <scope>NUCLEOTIDE SEQUENCE</scope>
    <source>
        <strain evidence="2">C57BL/6J</strain>
        <tissue evidence="2">Stomach</tissue>
    </source>
</reference>
<dbReference type="EMBL" id="AK008994">
    <property type="protein sequence ID" value="BAB26012.1"/>
    <property type="molecule type" value="mRNA"/>
</dbReference>
<protein>
    <submittedName>
        <fullName evidence="2">Uncharacterized protein</fullName>
    </submittedName>
</protein>
<proteinExistence type="evidence at transcript level"/>
<keyword evidence="1" id="KW-0472">Membrane</keyword>
<evidence type="ECO:0000313" key="4">
    <source>
        <dbReference type="MGI" id="MGI:1914262"/>
    </source>
</evidence>
<accession>Q9D7Q6</accession>
<dbReference type="AlphaFoldDB" id="Q9D7Q6"/>
<evidence type="ECO:0000313" key="2">
    <source>
        <dbReference type="EMBL" id="BAB26012.1"/>
    </source>
</evidence>
<reference evidence="3" key="7">
    <citation type="submission" date="2004-03" db="EMBL/GenBank/DDBJ databases">
        <authorList>
            <person name="Arakawa T."/>
            <person name="Carninci P."/>
            <person name="Fukuda S."/>
            <person name="Hashizume W."/>
            <person name="Hayashida K."/>
            <person name="Hori F."/>
            <person name="Iida J."/>
            <person name="Imamura K."/>
            <person name="Imotani K."/>
            <person name="Itoh M."/>
            <person name="Kanagawa S."/>
            <person name="Kawai J."/>
            <person name="Kojima M."/>
            <person name="Konno H."/>
            <person name="Murata M."/>
            <person name="Nakamura M."/>
            <person name="Ninomiya N."/>
            <person name="Nishiyori H."/>
            <person name="Nomura K."/>
            <person name="Ohno M."/>
            <person name="Sakazume N."/>
            <person name="Sano H."/>
            <person name="Sasaki D."/>
            <person name="Shibata K."/>
            <person name="Shiraki T."/>
            <person name="Tagami M."/>
            <person name="Tagami Y."/>
            <person name="Waki K."/>
            <person name="Watahiki A."/>
            <person name="Muramatsu M."/>
            <person name="Hayashizaki Y."/>
        </authorList>
    </citation>
    <scope>NUCLEOTIDE SEQUENCE</scope>
    <source>
        <strain evidence="3">C57BL/6J</strain>
    </source>
</reference>
<dbReference type="AGR" id="MGI:1914262"/>
<gene>
    <name evidence="4" type="primary">Tm9sf3</name>
    <name evidence="4" type="synonym">Smbp</name>
</gene>
<sequence length="104" mass="12294">MLLKNDVPERLLFLLFLLPLLMCCGTFLYIEPGFFFDLFWSSLHSTASFFFLKTKLKAIQFCMEYICCHLNLSLDQPHLFILKLTSFLSSIQRRYSMKVEVHSL</sequence>
<reference evidence="2" key="1">
    <citation type="journal article" date="1999" name="Methods Enzymol.">
        <title>High-efficiency full-length cDNA cloning.</title>
        <authorList>
            <person name="Carninci P."/>
            <person name="Hayashizaki Y."/>
        </authorList>
    </citation>
    <scope>NUCLEOTIDE SEQUENCE</scope>
    <source>
        <strain evidence="2">C57BL/6J</strain>
        <tissue evidence="2">Stomach</tissue>
    </source>
</reference>
<reference evidence="2" key="3">
    <citation type="journal article" date="2000" name="Genome Res.">
        <title>RIKEN integrated sequence analysis (RISA) system--384-format sequencing pipeline with 384 multicapillary sequencer.</title>
        <authorList>
            <person name="Shibata K."/>
            <person name="Itoh M."/>
            <person name="Aizawa K."/>
            <person name="Nagaoka S."/>
            <person name="Sasaki N."/>
            <person name="Carninci P."/>
            <person name="Konno H."/>
            <person name="Akiyama J."/>
            <person name="Nishi K."/>
            <person name="Kitsunai T."/>
            <person name="Tashiro H."/>
            <person name="Itoh M."/>
            <person name="Sumi N."/>
            <person name="Ishii Y."/>
            <person name="Nakamura S."/>
            <person name="Hazama M."/>
            <person name="Nishine T."/>
            <person name="Harada A."/>
            <person name="Yamamoto R."/>
            <person name="Matsumoto H."/>
            <person name="Sakaguchi S."/>
            <person name="Ikegami T."/>
            <person name="Kashiwagi K."/>
            <person name="Fujiwake S."/>
            <person name="Inoue K."/>
            <person name="Togawa Y."/>
            <person name="Izawa M."/>
            <person name="Ohara E."/>
            <person name="Watahiki M."/>
            <person name="Yoneda Y."/>
            <person name="Ishikawa T."/>
            <person name="Ozawa K."/>
            <person name="Tanaka T."/>
            <person name="Matsuura S."/>
            <person name="Kawai J."/>
            <person name="Okazaki Y."/>
            <person name="Muramatsu M."/>
            <person name="Inoue Y."/>
            <person name="Kira A."/>
            <person name="Hayashizaki Y."/>
        </authorList>
    </citation>
    <scope>NUCLEOTIDE SEQUENCE</scope>
    <source>
        <strain evidence="2">C57BL/6J</strain>
        <tissue evidence="2">Stomach</tissue>
    </source>
</reference>
<reference evidence="2" key="2">
    <citation type="journal article" date="2000" name="Genome Res.">
        <title>Normalization and subtraction of cap-trapper-selected cDNAs to prepare full-length cDNA libraries for rapid discovery of new genes.</title>
        <authorList>
            <person name="Carninci P."/>
            <person name="Shibata Y."/>
            <person name="Hayatsu N."/>
            <person name="Sugahara Y."/>
            <person name="Shibata K."/>
            <person name="Itoh M."/>
            <person name="Konno H."/>
            <person name="Okazaki Y."/>
            <person name="Muramatsu M."/>
            <person name="Hayashizaki Y."/>
        </authorList>
    </citation>
    <scope>NUCLEOTIDE SEQUENCE</scope>
    <source>
        <strain evidence="2">C57BL/6J</strain>
        <tissue evidence="2">Stomach</tissue>
    </source>
</reference>
<reference evidence="2" key="9">
    <citation type="journal article" date="2005" name="Science">
        <title>Antisense Transcription in the Mammalian Transcriptome.</title>
        <authorList>
            <consortium name="RIKEN Genome Exploration Research Group and Genome Science Group (Genome Network Project Core Group) and the FANTOM Consortium"/>
        </authorList>
    </citation>
    <scope>NUCLEOTIDE SEQUENCE</scope>
    <source>
        <strain evidence="2">C57BL/6J</strain>
        <tissue evidence="2">Stomach</tissue>
    </source>
</reference>